<feature type="transmembrane region" description="Helical" evidence="6">
    <location>
        <begin position="37"/>
        <end position="58"/>
    </location>
</feature>
<feature type="transmembrane region" description="Helical" evidence="6">
    <location>
        <begin position="6"/>
        <end position="25"/>
    </location>
</feature>
<keyword evidence="3 6" id="KW-0812">Transmembrane</keyword>
<organism evidence="7 8">
    <name type="scientific">Litoribacter ruber</name>
    <dbReference type="NCBI Taxonomy" id="702568"/>
    <lineage>
        <taxon>Bacteria</taxon>
        <taxon>Pseudomonadati</taxon>
        <taxon>Bacteroidota</taxon>
        <taxon>Cytophagia</taxon>
        <taxon>Cytophagales</taxon>
        <taxon>Cyclobacteriaceae</taxon>
        <taxon>Litoribacter</taxon>
    </lineage>
</organism>
<keyword evidence="4 6" id="KW-1133">Transmembrane helix</keyword>
<dbReference type="GO" id="GO:0015171">
    <property type="term" value="F:amino acid transmembrane transporter activity"/>
    <property type="evidence" value="ECO:0007669"/>
    <property type="project" value="TreeGrafter"/>
</dbReference>
<feature type="transmembrane region" description="Helical" evidence="6">
    <location>
        <begin position="188"/>
        <end position="205"/>
    </location>
</feature>
<dbReference type="GO" id="GO:0005886">
    <property type="term" value="C:plasma membrane"/>
    <property type="evidence" value="ECO:0007669"/>
    <property type="project" value="UniProtKB-SubCell"/>
</dbReference>
<dbReference type="InterPro" id="IPR001123">
    <property type="entry name" value="LeuE-type"/>
</dbReference>
<gene>
    <name evidence="7" type="ORF">KI659_02460</name>
</gene>
<dbReference type="AlphaFoldDB" id="A0AAP2CG41"/>
<dbReference type="RefSeq" id="WP_213943749.1">
    <property type="nucleotide sequence ID" value="NZ_JAHBGI010000010.1"/>
</dbReference>
<dbReference type="Pfam" id="PF01810">
    <property type="entry name" value="LysE"/>
    <property type="match status" value="1"/>
</dbReference>
<evidence type="ECO:0000256" key="2">
    <source>
        <dbReference type="ARBA" id="ARBA00022475"/>
    </source>
</evidence>
<dbReference type="EMBL" id="JAHCMY010000001">
    <property type="protein sequence ID" value="MBS9522869.1"/>
    <property type="molecule type" value="Genomic_DNA"/>
</dbReference>
<protein>
    <submittedName>
        <fullName evidence="7">LysE family translocator</fullName>
    </submittedName>
</protein>
<proteinExistence type="predicted"/>
<keyword evidence="8" id="KW-1185">Reference proteome</keyword>
<keyword evidence="2" id="KW-1003">Cell membrane</keyword>
<evidence type="ECO:0000313" key="8">
    <source>
        <dbReference type="Proteomes" id="UP001319104"/>
    </source>
</evidence>
<accession>A0AAP2CG41</accession>
<reference evidence="7 8" key="1">
    <citation type="submission" date="2021-05" db="EMBL/GenBank/DDBJ databases">
        <authorList>
            <person name="Zhang Z.D."/>
            <person name="Osman G."/>
        </authorList>
    </citation>
    <scope>NUCLEOTIDE SEQUENCE [LARGE SCALE GENOMIC DNA]</scope>
    <source>
        <strain evidence="7 8">KCTC 32217</strain>
    </source>
</reference>
<dbReference type="PANTHER" id="PTHR30086">
    <property type="entry name" value="ARGININE EXPORTER PROTEIN ARGO"/>
    <property type="match status" value="1"/>
</dbReference>
<comment type="caution">
    <text evidence="7">The sequence shown here is derived from an EMBL/GenBank/DDBJ whole genome shotgun (WGS) entry which is preliminary data.</text>
</comment>
<evidence type="ECO:0000256" key="3">
    <source>
        <dbReference type="ARBA" id="ARBA00022692"/>
    </source>
</evidence>
<dbReference type="PANTHER" id="PTHR30086:SF20">
    <property type="entry name" value="ARGININE EXPORTER PROTEIN ARGO-RELATED"/>
    <property type="match status" value="1"/>
</dbReference>
<name>A0AAP2CG41_9BACT</name>
<evidence type="ECO:0000256" key="5">
    <source>
        <dbReference type="ARBA" id="ARBA00023136"/>
    </source>
</evidence>
<feature type="transmembrane region" description="Helical" evidence="6">
    <location>
        <begin position="149"/>
        <end position="168"/>
    </location>
</feature>
<evidence type="ECO:0000256" key="1">
    <source>
        <dbReference type="ARBA" id="ARBA00004651"/>
    </source>
</evidence>
<feature type="transmembrane region" description="Helical" evidence="6">
    <location>
        <begin position="70"/>
        <end position="88"/>
    </location>
</feature>
<evidence type="ECO:0000256" key="6">
    <source>
        <dbReference type="SAM" id="Phobius"/>
    </source>
</evidence>
<evidence type="ECO:0000313" key="7">
    <source>
        <dbReference type="EMBL" id="MBS9522869.1"/>
    </source>
</evidence>
<dbReference type="Proteomes" id="UP001319104">
    <property type="component" value="Unassembled WGS sequence"/>
</dbReference>
<sequence>MNVIEGIGMGLVLSLIIGPVFFALIQSSIEKGFRYAVAMAAGILLSDSLYVLLTYFGVSLITNNPMVEMVLGFVGGGFLVAFGVLTFMKKGMGRPNTGGFPKSKKRPMKRKGFAKGFSLNGVNPFVLLFWTSIAGLVHLKDGFGALDVVGYYLGILLTVFLIDVLKAYSATKLRTFITPKIMQLLNKVVAVALVGFGIRLIVFAAEAV</sequence>
<comment type="subcellular location">
    <subcellularLocation>
        <location evidence="1">Cell membrane</location>
        <topology evidence="1">Multi-pass membrane protein</topology>
    </subcellularLocation>
</comment>
<feature type="transmembrane region" description="Helical" evidence="6">
    <location>
        <begin position="112"/>
        <end position="137"/>
    </location>
</feature>
<evidence type="ECO:0000256" key="4">
    <source>
        <dbReference type="ARBA" id="ARBA00022989"/>
    </source>
</evidence>
<keyword evidence="5 6" id="KW-0472">Membrane</keyword>